<dbReference type="EMBL" id="WHVB01000019">
    <property type="protein sequence ID" value="KAF8472928.1"/>
    <property type="molecule type" value="Genomic_DNA"/>
</dbReference>
<accession>A0A9P5JZY9</accession>
<gene>
    <name evidence="1" type="ORF">DFH94DRAFT_143791</name>
</gene>
<protein>
    <submittedName>
        <fullName evidence="1">Uncharacterized protein</fullName>
    </submittedName>
</protein>
<dbReference type="AlphaFoldDB" id="A0A9P5JZY9"/>
<reference evidence="1" key="2">
    <citation type="journal article" date="2020" name="Nat. Commun.">
        <title>Large-scale genome sequencing of mycorrhizal fungi provides insights into the early evolution of symbiotic traits.</title>
        <authorList>
            <person name="Miyauchi S."/>
            <person name="Kiss E."/>
            <person name="Kuo A."/>
            <person name="Drula E."/>
            <person name="Kohler A."/>
            <person name="Sanchez-Garcia M."/>
            <person name="Morin E."/>
            <person name="Andreopoulos B."/>
            <person name="Barry K.W."/>
            <person name="Bonito G."/>
            <person name="Buee M."/>
            <person name="Carver A."/>
            <person name="Chen C."/>
            <person name="Cichocki N."/>
            <person name="Clum A."/>
            <person name="Culley D."/>
            <person name="Crous P.W."/>
            <person name="Fauchery L."/>
            <person name="Girlanda M."/>
            <person name="Hayes R.D."/>
            <person name="Keri Z."/>
            <person name="LaButti K."/>
            <person name="Lipzen A."/>
            <person name="Lombard V."/>
            <person name="Magnuson J."/>
            <person name="Maillard F."/>
            <person name="Murat C."/>
            <person name="Nolan M."/>
            <person name="Ohm R.A."/>
            <person name="Pangilinan J."/>
            <person name="Pereira M.F."/>
            <person name="Perotto S."/>
            <person name="Peter M."/>
            <person name="Pfister S."/>
            <person name="Riley R."/>
            <person name="Sitrit Y."/>
            <person name="Stielow J.B."/>
            <person name="Szollosi G."/>
            <person name="Zifcakova L."/>
            <person name="Stursova M."/>
            <person name="Spatafora J.W."/>
            <person name="Tedersoo L."/>
            <person name="Vaario L.M."/>
            <person name="Yamada A."/>
            <person name="Yan M."/>
            <person name="Wang P."/>
            <person name="Xu J."/>
            <person name="Bruns T."/>
            <person name="Baldrian P."/>
            <person name="Vilgalys R."/>
            <person name="Dunand C."/>
            <person name="Henrissat B."/>
            <person name="Grigoriev I.V."/>
            <person name="Hibbett D."/>
            <person name="Nagy L.G."/>
            <person name="Martin F.M."/>
        </authorList>
    </citation>
    <scope>NUCLEOTIDE SEQUENCE</scope>
    <source>
        <strain evidence="1">Prilba</strain>
    </source>
</reference>
<organism evidence="1 2">
    <name type="scientific">Russula ochroleuca</name>
    <dbReference type="NCBI Taxonomy" id="152965"/>
    <lineage>
        <taxon>Eukaryota</taxon>
        <taxon>Fungi</taxon>
        <taxon>Dikarya</taxon>
        <taxon>Basidiomycota</taxon>
        <taxon>Agaricomycotina</taxon>
        <taxon>Agaricomycetes</taxon>
        <taxon>Russulales</taxon>
        <taxon>Russulaceae</taxon>
        <taxon>Russula</taxon>
    </lineage>
</organism>
<name>A0A9P5JZY9_9AGAM</name>
<reference evidence="1" key="1">
    <citation type="submission" date="2019-10" db="EMBL/GenBank/DDBJ databases">
        <authorList>
            <consortium name="DOE Joint Genome Institute"/>
            <person name="Kuo A."/>
            <person name="Miyauchi S."/>
            <person name="Kiss E."/>
            <person name="Drula E."/>
            <person name="Kohler A."/>
            <person name="Sanchez-Garcia M."/>
            <person name="Andreopoulos B."/>
            <person name="Barry K.W."/>
            <person name="Bonito G."/>
            <person name="Buee M."/>
            <person name="Carver A."/>
            <person name="Chen C."/>
            <person name="Cichocki N."/>
            <person name="Clum A."/>
            <person name="Culley D."/>
            <person name="Crous P.W."/>
            <person name="Fauchery L."/>
            <person name="Girlanda M."/>
            <person name="Hayes R."/>
            <person name="Keri Z."/>
            <person name="LaButti K."/>
            <person name="Lipzen A."/>
            <person name="Lombard V."/>
            <person name="Magnuson J."/>
            <person name="Maillard F."/>
            <person name="Morin E."/>
            <person name="Murat C."/>
            <person name="Nolan M."/>
            <person name="Ohm R."/>
            <person name="Pangilinan J."/>
            <person name="Pereira M."/>
            <person name="Perotto S."/>
            <person name="Peter M."/>
            <person name="Riley R."/>
            <person name="Sitrit Y."/>
            <person name="Stielow B."/>
            <person name="Szollosi G."/>
            <person name="Zifcakova L."/>
            <person name="Stursova M."/>
            <person name="Spatafora J.W."/>
            <person name="Tedersoo L."/>
            <person name="Vaario L.-M."/>
            <person name="Yamada A."/>
            <person name="Yan M."/>
            <person name="Wang P."/>
            <person name="Xu J."/>
            <person name="Bruns T."/>
            <person name="Baldrian P."/>
            <person name="Vilgalys R."/>
            <person name="Henrissat B."/>
            <person name="Grigoriev I.V."/>
            <person name="Hibbett D."/>
            <person name="Nagy L.G."/>
            <person name="Martin F.M."/>
        </authorList>
    </citation>
    <scope>NUCLEOTIDE SEQUENCE</scope>
    <source>
        <strain evidence="1">Prilba</strain>
    </source>
</reference>
<proteinExistence type="predicted"/>
<keyword evidence="2" id="KW-1185">Reference proteome</keyword>
<sequence>MSAFQRTPVEQHGTLDYGPSQFTIPTQSLYHFLQHHALTEHPSSGSMRRTRVKRRGRPNYAASWFSIPAESLYQSLQPYALTEHPSSGSWPEINTARRPLPLHSLLFSGRSGPNIRTVSKCSLTIRHLIVGTKLLRTNVVCRVFPVPLHSLLRQRSSSVRTINSMHSTHRAPVM</sequence>
<evidence type="ECO:0000313" key="2">
    <source>
        <dbReference type="Proteomes" id="UP000759537"/>
    </source>
</evidence>
<evidence type="ECO:0000313" key="1">
    <source>
        <dbReference type="EMBL" id="KAF8472928.1"/>
    </source>
</evidence>
<comment type="caution">
    <text evidence="1">The sequence shown here is derived from an EMBL/GenBank/DDBJ whole genome shotgun (WGS) entry which is preliminary data.</text>
</comment>
<dbReference type="Proteomes" id="UP000759537">
    <property type="component" value="Unassembled WGS sequence"/>
</dbReference>